<gene>
    <name evidence="6" type="ORF">FYJ37_12055</name>
</gene>
<dbReference type="Pfam" id="PF00037">
    <property type="entry name" value="Fer4"/>
    <property type="match status" value="1"/>
</dbReference>
<accession>A0A844F489</accession>
<evidence type="ECO:0000259" key="5">
    <source>
        <dbReference type="PROSITE" id="PS51379"/>
    </source>
</evidence>
<dbReference type="GO" id="GO:0046872">
    <property type="term" value="F:metal ion binding"/>
    <property type="evidence" value="ECO:0007669"/>
    <property type="project" value="UniProtKB-KW"/>
</dbReference>
<dbReference type="Gene3D" id="3.30.70.20">
    <property type="match status" value="2"/>
</dbReference>
<dbReference type="EMBL" id="VUMB01000025">
    <property type="protein sequence ID" value="MSS41062.1"/>
    <property type="molecule type" value="Genomic_DNA"/>
</dbReference>
<dbReference type="InterPro" id="IPR017900">
    <property type="entry name" value="4Fe4S_Fe_S_CS"/>
</dbReference>
<feature type="domain" description="4Fe-4S ferredoxin-type" evidence="5">
    <location>
        <begin position="109"/>
        <end position="138"/>
    </location>
</feature>
<dbReference type="PROSITE" id="PS00198">
    <property type="entry name" value="4FE4S_FER_1"/>
    <property type="match status" value="3"/>
</dbReference>
<keyword evidence="4" id="KW-0411">Iron-sulfur</keyword>
<evidence type="ECO:0000256" key="2">
    <source>
        <dbReference type="ARBA" id="ARBA00022723"/>
    </source>
</evidence>
<sequence length="141" mass="15280">MSYFITEKCIGCTLCKKLCPVGAVEGTLKERHRINEKRCVECGVCGRACGQGAILDQAGNQAEQVPKSKWKKPVILREKCSACSMCVWNCTKDALKIADPSYRGDISVFAELAAPERCVGCGICESACPLHAIYMKAGEAE</sequence>
<dbReference type="GeneID" id="62694606"/>
<organism evidence="6 7">
    <name type="scientific">Clostridium scindens (strain JCM 10418 / VPI 12708)</name>
    <dbReference type="NCBI Taxonomy" id="29347"/>
    <lineage>
        <taxon>Bacteria</taxon>
        <taxon>Bacillati</taxon>
        <taxon>Bacillota</taxon>
        <taxon>Clostridia</taxon>
        <taxon>Lachnospirales</taxon>
        <taxon>Lachnospiraceae</taxon>
    </lineage>
</organism>
<feature type="domain" description="4Fe-4S ferredoxin-type" evidence="5">
    <location>
        <begin position="1"/>
        <end position="29"/>
    </location>
</feature>
<feature type="domain" description="4Fe-4S ferredoxin-type" evidence="5">
    <location>
        <begin position="71"/>
        <end position="100"/>
    </location>
</feature>
<evidence type="ECO:0000313" key="7">
    <source>
        <dbReference type="Proteomes" id="UP000462363"/>
    </source>
</evidence>
<evidence type="ECO:0000256" key="3">
    <source>
        <dbReference type="ARBA" id="ARBA00023004"/>
    </source>
</evidence>
<keyword evidence="2" id="KW-0479">Metal-binding</keyword>
<dbReference type="AlphaFoldDB" id="A0A844F489"/>
<reference evidence="6 7" key="1">
    <citation type="submission" date="2019-08" db="EMBL/GenBank/DDBJ databases">
        <title>In-depth cultivation of the pig gut microbiome towards novel bacterial diversity and tailored functional studies.</title>
        <authorList>
            <person name="Wylensek D."/>
            <person name="Hitch T.C.A."/>
            <person name="Clavel T."/>
        </authorList>
    </citation>
    <scope>NUCLEOTIDE SEQUENCE [LARGE SCALE GENOMIC DNA]</scope>
    <source>
        <strain evidence="6 7">BL-389-WT-3D</strain>
    </source>
</reference>
<dbReference type="InterPro" id="IPR050572">
    <property type="entry name" value="Fe-S_Ferredoxin"/>
</dbReference>
<dbReference type="SUPFAM" id="SSF54862">
    <property type="entry name" value="4Fe-4S ferredoxins"/>
    <property type="match status" value="1"/>
</dbReference>
<name>A0A844F489_CLOSV</name>
<dbReference type="PANTHER" id="PTHR43687">
    <property type="entry name" value="ADENYLYLSULFATE REDUCTASE, BETA SUBUNIT"/>
    <property type="match status" value="1"/>
</dbReference>
<dbReference type="InterPro" id="IPR017896">
    <property type="entry name" value="4Fe4S_Fe-S-bd"/>
</dbReference>
<comment type="caution">
    <text evidence="6">The sequence shown here is derived from an EMBL/GenBank/DDBJ whole genome shotgun (WGS) entry which is preliminary data.</text>
</comment>
<evidence type="ECO:0000256" key="4">
    <source>
        <dbReference type="ARBA" id="ARBA00023014"/>
    </source>
</evidence>
<dbReference type="GO" id="GO:0051539">
    <property type="term" value="F:4 iron, 4 sulfur cluster binding"/>
    <property type="evidence" value="ECO:0007669"/>
    <property type="project" value="UniProtKB-KW"/>
</dbReference>
<dbReference type="RefSeq" id="WP_004605915.1">
    <property type="nucleotide sequence ID" value="NZ_AP024846.1"/>
</dbReference>
<proteinExistence type="predicted"/>
<evidence type="ECO:0000256" key="1">
    <source>
        <dbReference type="ARBA" id="ARBA00022485"/>
    </source>
</evidence>
<dbReference type="Proteomes" id="UP000462363">
    <property type="component" value="Unassembled WGS sequence"/>
</dbReference>
<dbReference type="PANTHER" id="PTHR43687:SF4">
    <property type="entry name" value="BLR5484 PROTEIN"/>
    <property type="match status" value="1"/>
</dbReference>
<keyword evidence="3" id="KW-0408">Iron</keyword>
<dbReference type="Pfam" id="PF13187">
    <property type="entry name" value="Fer4_9"/>
    <property type="match status" value="1"/>
</dbReference>
<dbReference type="PROSITE" id="PS51379">
    <property type="entry name" value="4FE4S_FER_2"/>
    <property type="match status" value="4"/>
</dbReference>
<feature type="domain" description="4Fe-4S ferredoxin-type" evidence="5">
    <location>
        <begin position="30"/>
        <end position="60"/>
    </location>
</feature>
<keyword evidence="1" id="KW-0004">4Fe-4S</keyword>
<protein>
    <submittedName>
        <fullName evidence="6">4Fe-4S dicluster domain-containing protein</fullName>
    </submittedName>
</protein>
<evidence type="ECO:0000313" key="6">
    <source>
        <dbReference type="EMBL" id="MSS41062.1"/>
    </source>
</evidence>